<reference evidence="2 3" key="1">
    <citation type="submission" date="2019-11" db="EMBL/GenBank/DDBJ databases">
        <title>Whole genome sequence of Oryza granulata.</title>
        <authorList>
            <person name="Li W."/>
        </authorList>
    </citation>
    <scope>NUCLEOTIDE SEQUENCE [LARGE SCALE GENOMIC DNA]</scope>
    <source>
        <strain evidence="3">cv. Menghai</strain>
        <tissue evidence="2">Leaf</tissue>
    </source>
</reference>
<name>A0A6G1BL93_9ORYZ</name>
<dbReference type="Proteomes" id="UP000479710">
    <property type="component" value="Unassembled WGS sequence"/>
</dbReference>
<evidence type="ECO:0000313" key="3">
    <source>
        <dbReference type="Proteomes" id="UP000479710"/>
    </source>
</evidence>
<feature type="region of interest" description="Disordered" evidence="1">
    <location>
        <begin position="65"/>
        <end position="91"/>
    </location>
</feature>
<accession>A0A6G1BL93</accession>
<evidence type="ECO:0000256" key="1">
    <source>
        <dbReference type="SAM" id="MobiDB-lite"/>
    </source>
</evidence>
<protein>
    <submittedName>
        <fullName evidence="2">Uncharacterized protein</fullName>
    </submittedName>
</protein>
<feature type="compositionally biased region" description="Polar residues" evidence="1">
    <location>
        <begin position="77"/>
        <end position="91"/>
    </location>
</feature>
<proteinExistence type="predicted"/>
<gene>
    <name evidence="2" type="ORF">E2562_017803</name>
</gene>
<evidence type="ECO:0000313" key="2">
    <source>
        <dbReference type="EMBL" id="KAF0888808.1"/>
    </source>
</evidence>
<keyword evidence="3" id="KW-1185">Reference proteome</keyword>
<comment type="caution">
    <text evidence="2">The sequence shown here is derived from an EMBL/GenBank/DDBJ whole genome shotgun (WGS) entry which is preliminary data.</text>
</comment>
<sequence>MAVARRTTGGRWVTASGEWKGSRVGRRCRYVGAEEQVATADATHEQLIPNLVVNSIVLVFSGSNSADTSPPPIAMQTLPTSIPIQPSQQFE</sequence>
<dbReference type="AlphaFoldDB" id="A0A6G1BL93"/>
<organism evidence="2 3">
    <name type="scientific">Oryza meyeriana var. granulata</name>
    <dbReference type="NCBI Taxonomy" id="110450"/>
    <lineage>
        <taxon>Eukaryota</taxon>
        <taxon>Viridiplantae</taxon>
        <taxon>Streptophyta</taxon>
        <taxon>Embryophyta</taxon>
        <taxon>Tracheophyta</taxon>
        <taxon>Spermatophyta</taxon>
        <taxon>Magnoliopsida</taxon>
        <taxon>Liliopsida</taxon>
        <taxon>Poales</taxon>
        <taxon>Poaceae</taxon>
        <taxon>BOP clade</taxon>
        <taxon>Oryzoideae</taxon>
        <taxon>Oryzeae</taxon>
        <taxon>Oryzinae</taxon>
        <taxon>Oryza</taxon>
        <taxon>Oryza meyeriana</taxon>
    </lineage>
</organism>
<dbReference type="EMBL" id="SPHZ02000012">
    <property type="protein sequence ID" value="KAF0888808.1"/>
    <property type="molecule type" value="Genomic_DNA"/>
</dbReference>